<organism evidence="1 2">
    <name type="scientific">Streptococcus suis</name>
    <dbReference type="NCBI Taxonomy" id="1307"/>
    <lineage>
        <taxon>Bacteria</taxon>
        <taxon>Bacillati</taxon>
        <taxon>Bacillota</taxon>
        <taxon>Bacilli</taxon>
        <taxon>Lactobacillales</taxon>
        <taxon>Streptococcaceae</taxon>
        <taxon>Streptococcus</taxon>
    </lineage>
</organism>
<evidence type="ECO:0000313" key="2">
    <source>
        <dbReference type="Proteomes" id="UP000074850"/>
    </source>
</evidence>
<name>A0A0Z8HFE1_STRSU</name>
<evidence type="ECO:0000313" key="1">
    <source>
        <dbReference type="EMBL" id="CYV16143.1"/>
    </source>
</evidence>
<accession>A0A0Z8HFE1</accession>
<dbReference type="EMBL" id="FIHM01000003">
    <property type="protein sequence ID" value="CYV16143.1"/>
    <property type="molecule type" value="Genomic_DNA"/>
</dbReference>
<dbReference type="AlphaFoldDB" id="A0A0Z8HFE1"/>
<evidence type="ECO:0008006" key="3">
    <source>
        <dbReference type="Google" id="ProtNLM"/>
    </source>
</evidence>
<dbReference type="Proteomes" id="UP000074850">
    <property type="component" value="Unassembled WGS sequence"/>
</dbReference>
<reference evidence="1 2" key="1">
    <citation type="submission" date="2016-02" db="EMBL/GenBank/DDBJ databases">
        <authorList>
            <consortium name="Pathogen Informatics"/>
        </authorList>
    </citation>
    <scope>NUCLEOTIDE SEQUENCE [LARGE SCALE GENOMIC DNA]</scope>
    <source>
        <strain evidence="1 2">LSS64</strain>
    </source>
</reference>
<protein>
    <recommendedName>
        <fullName evidence="3">HEPN domain-containing protein</fullName>
    </recommendedName>
</protein>
<sequence>MPRLSNDILLSLSYAIGDVFTAQQIKRHFSDYCIKYDLEKDLLQKKNFESKSDYCRRLFSCFDGVEQAGLIAYLAEQDERLKQLEVVQKSLYRLADSYGAVTLTVEERKHTTEIERLLSDFPECLDLWKKSQSHYQSFQYRESLDNARLCVELFLKFLLGNSKSLENQRADLGRWLSEINVPNEVENMVWDSIAKYSRVQNEHIKHDVPTELSANEVIFVLDQTYSILKYLARTNKKEQS</sequence>
<proteinExistence type="predicted"/>
<gene>
    <name evidence="1" type="ORF">ERS132426_00363</name>
</gene>
<dbReference type="RefSeq" id="WP_044759235.1">
    <property type="nucleotide sequence ID" value="NZ_CEFC01000014.1"/>
</dbReference>